<gene>
    <name evidence="1" type="ORF">D0469_10240</name>
</gene>
<dbReference type="AlphaFoldDB" id="A0A372LPF4"/>
<reference evidence="1 2" key="1">
    <citation type="submission" date="2018-08" db="EMBL/GenBank/DDBJ databases">
        <title>Bacillus chawlae sp. nov., Bacillus glennii sp. nov., and Bacillus saganii sp. nov. Isolated from the Vehicle Assembly Building at Kennedy Space Center where the Viking Spacecraft were Assembled.</title>
        <authorList>
            <person name="Seuylemezian A."/>
            <person name="Vaishampayan P."/>
        </authorList>
    </citation>
    <scope>NUCLEOTIDE SEQUENCE [LARGE SCALE GENOMIC DNA]</scope>
    <source>
        <strain evidence="1 2">V47-23a</strain>
    </source>
</reference>
<evidence type="ECO:0000313" key="2">
    <source>
        <dbReference type="Proteomes" id="UP000264541"/>
    </source>
</evidence>
<organism evidence="1 2">
    <name type="scientific">Peribacillus saganii</name>
    <dbReference type="NCBI Taxonomy" id="2303992"/>
    <lineage>
        <taxon>Bacteria</taxon>
        <taxon>Bacillati</taxon>
        <taxon>Bacillota</taxon>
        <taxon>Bacilli</taxon>
        <taxon>Bacillales</taxon>
        <taxon>Bacillaceae</taxon>
        <taxon>Peribacillus</taxon>
    </lineage>
</organism>
<sequence length="156" mass="18259">MAKFSICIALLFALGGCSEQSKSKSTETRLSLLRTTNPHPAVLDEKEEEFKFAEKLQKEVLKQPEIYDVAIIMGKKEVLVAYKVRHLQRFRMKKIEKNLTKKLEKQYPKEKFIVSSDYKIFIEAVDLNEKLKDPKYSRKKATDQFKSIIKLQKEQT</sequence>
<name>A0A372LPF4_9BACI</name>
<proteinExistence type="predicted"/>
<dbReference type="EMBL" id="QVTE01000028">
    <property type="protein sequence ID" value="RFU69230.1"/>
    <property type="molecule type" value="Genomic_DNA"/>
</dbReference>
<dbReference type="OrthoDB" id="2969307at2"/>
<dbReference type="PROSITE" id="PS51257">
    <property type="entry name" value="PROKAR_LIPOPROTEIN"/>
    <property type="match status" value="1"/>
</dbReference>
<keyword evidence="2" id="KW-1185">Reference proteome</keyword>
<comment type="caution">
    <text evidence="1">The sequence shown here is derived from an EMBL/GenBank/DDBJ whole genome shotgun (WGS) entry which is preliminary data.</text>
</comment>
<protein>
    <submittedName>
        <fullName evidence="1">Sporulation protein</fullName>
    </submittedName>
</protein>
<dbReference type="Proteomes" id="UP000264541">
    <property type="component" value="Unassembled WGS sequence"/>
</dbReference>
<evidence type="ECO:0000313" key="1">
    <source>
        <dbReference type="EMBL" id="RFU69230.1"/>
    </source>
</evidence>
<accession>A0A372LPF4</accession>